<dbReference type="EMBL" id="MTYJ01000023">
    <property type="protein sequence ID" value="OQV21412.1"/>
    <property type="molecule type" value="Genomic_DNA"/>
</dbReference>
<evidence type="ECO:0000313" key="7">
    <source>
        <dbReference type="EMBL" id="OQV21412.1"/>
    </source>
</evidence>
<comment type="caution">
    <text evidence="7">The sequence shown here is derived from an EMBL/GenBank/DDBJ whole genome shotgun (WGS) entry which is preliminary data.</text>
</comment>
<feature type="region of interest" description="Disordered" evidence="6">
    <location>
        <begin position="1"/>
        <end position="23"/>
    </location>
</feature>
<gene>
    <name evidence="7" type="ORF">BV898_04621</name>
</gene>
<evidence type="ECO:0000256" key="2">
    <source>
        <dbReference type="ARBA" id="ARBA00018339"/>
    </source>
</evidence>
<dbReference type="GO" id="GO:0005654">
    <property type="term" value="C:nucleoplasm"/>
    <property type="evidence" value="ECO:0007669"/>
    <property type="project" value="UniProtKB-SubCell"/>
</dbReference>
<dbReference type="PANTHER" id="PTHR14211:SF7">
    <property type="entry name" value="RIBOSOME BIOGENESIS PROTEIN NOP53"/>
    <property type="match status" value="1"/>
</dbReference>
<reference evidence="8" key="1">
    <citation type="submission" date="2017-01" db="EMBL/GenBank/DDBJ databases">
        <title>Comparative genomics of anhydrobiosis in the tardigrade Hypsibius dujardini.</title>
        <authorList>
            <person name="Yoshida Y."/>
            <person name="Koutsovoulos G."/>
            <person name="Laetsch D."/>
            <person name="Stevens L."/>
            <person name="Kumar S."/>
            <person name="Horikawa D."/>
            <person name="Ishino K."/>
            <person name="Komine S."/>
            <person name="Tomita M."/>
            <person name="Blaxter M."/>
            <person name="Arakawa K."/>
        </authorList>
    </citation>
    <scope>NUCLEOTIDE SEQUENCE [LARGE SCALE GENOMIC DNA]</scope>
    <source>
        <strain evidence="8">Z151</strain>
    </source>
</reference>
<dbReference type="PIRSF" id="PIRSF017302">
    <property type="entry name" value="Gltscr2"/>
    <property type="match status" value="1"/>
</dbReference>
<dbReference type="AlphaFoldDB" id="A0A1W0X270"/>
<comment type="similarity">
    <text evidence="1 5">Belongs to the NOP53 family.</text>
</comment>
<dbReference type="OrthoDB" id="5072at2759"/>
<organism evidence="7 8">
    <name type="scientific">Hypsibius exemplaris</name>
    <name type="common">Freshwater tardigrade</name>
    <dbReference type="NCBI Taxonomy" id="2072580"/>
    <lineage>
        <taxon>Eukaryota</taxon>
        <taxon>Metazoa</taxon>
        <taxon>Ecdysozoa</taxon>
        <taxon>Tardigrada</taxon>
        <taxon>Eutardigrada</taxon>
        <taxon>Parachela</taxon>
        <taxon>Hypsibioidea</taxon>
        <taxon>Hypsibiidae</taxon>
        <taxon>Hypsibius</taxon>
    </lineage>
</organism>
<dbReference type="InterPro" id="IPR011687">
    <property type="entry name" value="Nop53/GLTSCR2"/>
</dbReference>
<keyword evidence="4 5" id="KW-0539">Nucleus</keyword>
<dbReference type="PANTHER" id="PTHR14211">
    <property type="entry name" value="GLIOMA SUPPRESSOR CANDIDATE REGION GENE 2"/>
    <property type="match status" value="1"/>
</dbReference>
<name>A0A1W0X270_HYPEX</name>
<accession>A0A1W0X270</accession>
<keyword evidence="8" id="KW-1185">Reference proteome</keyword>
<dbReference type="GO" id="GO:0008097">
    <property type="term" value="F:5S rRNA binding"/>
    <property type="evidence" value="ECO:0007669"/>
    <property type="project" value="TreeGrafter"/>
</dbReference>
<dbReference type="GO" id="GO:0000027">
    <property type="term" value="P:ribosomal large subunit assembly"/>
    <property type="evidence" value="ECO:0007669"/>
    <property type="project" value="UniProtKB-UniRule"/>
</dbReference>
<evidence type="ECO:0000256" key="5">
    <source>
        <dbReference type="PIRNR" id="PIRNR017302"/>
    </source>
</evidence>
<dbReference type="Proteomes" id="UP000192578">
    <property type="component" value="Unassembled WGS sequence"/>
</dbReference>
<keyword evidence="3 5" id="KW-0690">Ribosome biogenesis</keyword>
<evidence type="ECO:0000313" key="8">
    <source>
        <dbReference type="Proteomes" id="UP000192578"/>
    </source>
</evidence>
<dbReference type="Pfam" id="PF07767">
    <property type="entry name" value="Nop53"/>
    <property type="match status" value="1"/>
</dbReference>
<feature type="region of interest" description="Disordered" evidence="6">
    <location>
        <begin position="62"/>
        <end position="87"/>
    </location>
</feature>
<sequence length="446" mass="50955">MEILSEPVRKPHKARLSKSRKKKSWRKFSNVADVEEFLDEEREDARTGGPLYEKKDSDLFLIDDVKPDLPPPSRKSSHKSPAAVSQPSEISLWKDLKCFRGITGNRVPEKAKPHGNVSLDVNSKQLKRTVEILNQRKTEKVRRAENKAKKAAAEQEAVNERGADPVFNRNLWASNSDKDKVDQRQAAITKSAGLPPTLRLKKASGFTAVELPHPGSSYNPAETDHADLIAIATAHAAKVAAEDAKLAVFSAKRNRSDKSAAETWMEEMEEGLPNTSTEPTDETVIKRESDEDTDDDVKGAVGKERKTNKIRKREKLQDDKTKKRSELKRKRIRDNEVYSVKKIMKEIKVKEAADSKKALLRKAKIEDPKRVKKLGLVKFVEPEVDVKLKEDIEDNLRRLKPEGSLFVDRYKSLQRRNILEPRKRQRVKRTYKLKKYQIEGRKMDEV</sequence>
<dbReference type="GO" id="GO:0005730">
    <property type="term" value="C:nucleolus"/>
    <property type="evidence" value="ECO:0007669"/>
    <property type="project" value="UniProtKB-SubCell"/>
</dbReference>
<feature type="compositionally biased region" description="Basic residues" evidence="6">
    <location>
        <begin position="10"/>
        <end position="23"/>
    </location>
</feature>
<dbReference type="GO" id="GO:0006364">
    <property type="term" value="P:rRNA processing"/>
    <property type="evidence" value="ECO:0007669"/>
    <property type="project" value="TreeGrafter"/>
</dbReference>
<evidence type="ECO:0000256" key="4">
    <source>
        <dbReference type="ARBA" id="ARBA00023242"/>
    </source>
</evidence>
<feature type="compositionally biased region" description="Basic and acidic residues" evidence="6">
    <location>
        <begin position="296"/>
        <end position="307"/>
    </location>
</feature>
<evidence type="ECO:0000256" key="3">
    <source>
        <dbReference type="ARBA" id="ARBA00022517"/>
    </source>
</evidence>
<feature type="region of interest" description="Disordered" evidence="6">
    <location>
        <begin position="141"/>
        <end position="193"/>
    </location>
</feature>
<evidence type="ECO:0000256" key="1">
    <source>
        <dbReference type="ARBA" id="ARBA00008838"/>
    </source>
</evidence>
<evidence type="ECO:0000256" key="6">
    <source>
        <dbReference type="SAM" id="MobiDB-lite"/>
    </source>
</evidence>
<feature type="compositionally biased region" description="Basic and acidic residues" evidence="6">
    <location>
        <begin position="141"/>
        <end position="163"/>
    </location>
</feature>
<comment type="subcellular location">
    <subcellularLocation>
        <location evidence="5">Nucleus</location>
        <location evidence="5">Nucleolus</location>
    </subcellularLocation>
    <subcellularLocation>
        <location evidence="5">Nucleus</location>
        <location evidence="5">Nucleoplasm</location>
    </subcellularLocation>
</comment>
<feature type="region of interest" description="Disordered" evidence="6">
    <location>
        <begin position="252"/>
        <end position="328"/>
    </location>
</feature>
<protein>
    <recommendedName>
        <fullName evidence="2 5">Ribosome biogenesis protein NOP53</fullName>
    </recommendedName>
</protein>
<proteinExistence type="inferred from homology"/>
<comment type="function">
    <text evidence="5">May play a role in ribosome biogenesis.</text>
</comment>